<gene>
    <name evidence="2" type="ORF">E2562_009638</name>
</gene>
<dbReference type="OrthoDB" id="717378at2759"/>
<dbReference type="Proteomes" id="UP000479710">
    <property type="component" value="Unassembled WGS sequence"/>
</dbReference>
<dbReference type="EMBL" id="SPHZ02000007">
    <property type="protein sequence ID" value="KAF0906261.1"/>
    <property type="molecule type" value="Genomic_DNA"/>
</dbReference>
<evidence type="ECO:0000256" key="1">
    <source>
        <dbReference type="SAM" id="MobiDB-lite"/>
    </source>
</evidence>
<reference evidence="2 3" key="1">
    <citation type="submission" date="2019-11" db="EMBL/GenBank/DDBJ databases">
        <title>Whole genome sequence of Oryza granulata.</title>
        <authorList>
            <person name="Li W."/>
        </authorList>
    </citation>
    <scope>NUCLEOTIDE SEQUENCE [LARGE SCALE GENOMIC DNA]</scope>
    <source>
        <strain evidence="3">cv. Menghai</strain>
        <tissue evidence="2">Leaf</tissue>
    </source>
</reference>
<keyword evidence="3" id="KW-1185">Reference proteome</keyword>
<name>A0A6G1D1K0_9ORYZ</name>
<feature type="compositionally biased region" description="Low complexity" evidence="1">
    <location>
        <begin position="1"/>
        <end position="10"/>
    </location>
</feature>
<accession>A0A6G1D1K0</accession>
<sequence length="77" mass="8391">MAPPSGAAVPPGGGIPQVEPPRFFGDIFPQDHADFSWVPDRMDPNSSYRLAVRVGAYVKFADNGGREYCDAYKKDTS</sequence>
<proteinExistence type="predicted"/>
<feature type="region of interest" description="Disordered" evidence="1">
    <location>
        <begin position="1"/>
        <end position="23"/>
    </location>
</feature>
<protein>
    <submittedName>
        <fullName evidence="2">Uncharacterized protein</fullName>
    </submittedName>
</protein>
<dbReference type="AlphaFoldDB" id="A0A6G1D1K0"/>
<evidence type="ECO:0000313" key="2">
    <source>
        <dbReference type="EMBL" id="KAF0906261.1"/>
    </source>
</evidence>
<evidence type="ECO:0000313" key="3">
    <source>
        <dbReference type="Proteomes" id="UP000479710"/>
    </source>
</evidence>
<comment type="caution">
    <text evidence="2">The sequence shown here is derived from an EMBL/GenBank/DDBJ whole genome shotgun (WGS) entry which is preliminary data.</text>
</comment>
<organism evidence="2 3">
    <name type="scientific">Oryza meyeriana var. granulata</name>
    <dbReference type="NCBI Taxonomy" id="110450"/>
    <lineage>
        <taxon>Eukaryota</taxon>
        <taxon>Viridiplantae</taxon>
        <taxon>Streptophyta</taxon>
        <taxon>Embryophyta</taxon>
        <taxon>Tracheophyta</taxon>
        <taxon>Spermatophyta</taxon>
        <taxon>Magnoliopsida</taxon>
        <taxon>Liliopsida</taxon>
        <taxon>Poales</taxon>
        <taxon>Poaceae</taxon>
        <taxon>BOP clade</taxon>
        <taxon>Oryzoideae</taxon>
        <taxon>Oryzeae</taxon>
        <taxon>Oryzinae</taxon>
        <taxon>Oryza</taxon>
        <taxon>Oryza meyeriana</taxon>
    </lineage>
</organism>